<dbReference type="Gene3D" id="1.20.58.1090">
    <property type="entry name" value="Phage polarity suppression protein monomer"/>
    <property type="match status" value="1"/>
</dbReference>
<dbReference type="AlphaFoldDB" id="A0A7H5AFD4"/>
<evidence type="ECO:0000313" key="2">
    <source>
        <dbReference type="Proteomes" id="UP000020202"/>
    </source>
</evidence>
<reference evidence="1 2" key="1">
    <citation type="submission" date="2014-01" db="EMBL/GenBank/DDBJ databases">
        <title>The Genome Sequence of Klebsiella oxytoca MGH 27.</title>
        <authorList>
            <consortium name="The Broad Institute Genomics Platform"/>
            <consortium name="The Broad Institute Genome Sequencing Center for Infectious Disease"/>
            <person name="Murphy C."/>
            <person name="Cosimi L."/>
            <person name="Cerqueira G."/>
            <person name="Feldgarden M."/>
            <person name="Earl A."/>
            <person name="Hung D."/>
            <person name="Onderdonk A.B."/>
            <person name="Ferraro M.J."/>
            <person name="Hooper D."/>
            <person name="Dekker J."/>
            <person name="O'Brien T."/>
            <person name="Huang S."/>
            <person name="Quan V."/>
            <person name="Ernst C."/>
            <person name="Delaney M."/>
            <person name="DuBois A."/>
            <person name="Kim D.S."/>
            <person name="Young S.K."/>
            <person name="Zeng Q."/>
            <person name="Gargeya S."/>
            <person name="Fitzgerald M."/>
            <person name="Abouelleil A."/>
            <person name="Alvarado L."/>
            <person name="Berlin A.M."/>
            <person name="Chapman S.B."/>
            <person name="Gainer-Dewar J."/>
            <person name="Goldberg J."/>
            <person name="Gnerre S."/>
            <person name="Griggs A."/>
            <person name="Gujja S."/>
            <person name="Hansen M."/>
            <person name="Howarth C."/>
            <person name="Imamovic A."/>
            <person name="Ireland A."/>
            <person name="Larimer J."/>
            <person name="McCowan C."/>
            <person name="Murphy C."/>
            <person name="Pearson M."/>
            <person name="Poon T.W."/>
            <person name="Priest M."/>
            <person name="Roberts A."/>
            <person name="Saif S."/>
            <person name="Shea T."/>
            <person name="Sykes S."/>
            <person name="Wortman J."/>
            <person name="Nusbaum C."/>
            <person name="Birren B."/>
        </authorList>
    </citation>
    <scope>NUCLEOTIDE SEQUENCE [LARGE SCALE GENOMIC DNA]</scope>
    <source>
        <strain evidence="1 2">MGH 27</strain>
    </source>
</reference>
<comment type="caution">
    <text evidence="1">The sequence shown here is derived from an EMBL/GenBank/DDBJ whole genome shotgun (WGS) entry which is preliminary data.</text>
</comment>
<organism evidence="1 2">
    <name type="scientific">Klebsiella michiganensis</name>
    <dbReference type="NCBI Taxonomy" id="1134687"/>
    <lineage>
        <taxon>Bacteria</taxon>
        <taxon>Pseudomonadati</taxon>
        <taxon>Pseudomonadota</taxon>
        <taxon>Gammaproteobacteria</taxon>
        <taxon>Enterobacterales</taxon>
        <taxon>Enterobacteriaceae</taxon>
        <taxon>Klebsiella/Raoultella group</taxon>
        <taxon>Klebsiella</taxon>
    </lineage>
</organism>
<dbReference type="Pfam" id="PF07455">
    <property type="entry name" value="Psu"/>
    <property type="match status" value="1"/>
</dbReference>
<dbReference type="InterPro" id="IPR010006">
    <property type="entry name" value="Phage_P4_Psu"/>
</dbReference>
<protein>
    <recommendedName>
        <fullName evidence="3">Polarity suppression protein</fullName>
    </recommendedName>
</protein>
<dbReference type="RefSeq" id="WP_004098163.1">
    <property type="nucleotide sequence ID" value="NZ_CP151768.1"/>
</dbReference>
<gene>
    <name evidence="1" type="ORF">L373_00929</name>
</gene>
<accession>A0A7H5AFD4</accession>
<evidence type="ECO:0000313" key="1">
    <source>
        <dbReference type="EMBL" id="EWF92632.1"/>
    </source>
</evidence>
<proteinExistence type="predicted"/>
<name>A0A7H5AFD4_9ENTR</name>
<dbReference type="EMBL" id="JCNZ01000005">
    <property type="protein sequence ID" value="EWF92632.1"/>
    <property type="molecule type" value="Genomic_DNA"/>
</dbReference>
<dbReference type="Proteomes" id="UP000020202">
    <property type="component" value="Unassembled WGS sequence"/>
</dbReference>
<sequence>MTTITLQQAFEACQNNKTAWLNCKAELAAAEQEYREQVLAGDDRIPSIMQELRDIMDVKKWEINQAAGRYISSHEAVQRISIRNRLNDFMQAHGAELAATLAPELMGLSQQPALLTGHALDRSAHYLREALSVWLSTGEEINYAAEDSDILTAIGFRPDAASRVDNQEKYTPAQSLIYARRRTELASK</sequence>
<evidence type="ECO:0008006" key="3">
    <source>
        <dbReference type="Google" id="ProtNLM"/>
    </source>
</evidence>